<keyword evidence="2" id="KW-1185">Reference proteome</keyword>
<dbReference type="RefSeq" id="WP_138097916.1">
    <property type="nucleotide sequence ID" value="NZ_CP040428.1"/>
</dbReference>
<gene>
    <name evidence="1" type="ORF">FEM41_19935</name>
</gene>
<evidence type="ECO:0000313" key="2">
    <source>
        <dbReference type="Proteomes" id="UP000302163"/>
    </source>
</evidence>
<evidence type="ECO:0008006" key="3">
    <source>
        <dbReference type="Google" id="ProtNLM"/>
    </source>
</evidence>
<sequence>MAINYQRMRDRSTRMIAANGTTFQAVRPGSLEVIGGVEHVHPEAPYTAIGVRTDYQPGEIDGTVIKSGDVRVVFTAEQEISIGDLVEIDGKQHRVVKPNPVKPADLVICYRAQLRA</sequence>
<proteinExistence type="predicted"/>
<dbReference type="EMBL" id="CP040428">
    <property type="protein sequence ID" value="QCT21760.1"/>
    <property type="molecule type" value="Genomic_DNA"/>
</dbReference>
<evidence type="ECO:0000313" key="1">
    <source>
        <dbReference type="EMBL" id="QCT21760.1"/>
    </source>
</evidence>
<protein>
    <recommendedName>
        <fullName evidence="3">Phage protein</fullName>
    </recommendedName>
</protein>
<name>A0A4P8YLT6_9ENTR</name>
<reference evidence="1 2" key="1">
    <citation type="submission" date="2019-05" db="EMBL/GenBank/DDBJ databases">
        <title>Complete genome sequence of Izhakiella calystegiae KSNA2, an endophyte isolated from beach morning glory (Calystegia soldanella).</title>
        <authorList>
            <person name="Jiang L."/>
            <person name="Jeong J.C."/>
            <person name="Kim C.Y."/>
            <person name="Kim D.H."/>
            <person name="Kim S.W."/>
            <person name="Lee j."/>
        </authorList>
    </citation>
    <scope>NUCLEOTIDE SEQUENCE [LARGE SCALE GENOMIC DNA]</scope>
    <source>
        <strain evidence="1 2">KSNA2</strain>
    </source>
</reference>
<dbReference type="AlphaFoldDB" id="A0A4P8YLT6"/>
<organism evidence="1 2">
    <name type="scientific">Jejubacter calystegiae</name>
    <dbReference type="NCBI Taxonomy" id="2579935"/>
    <lineage>
        <taxon>Bacteria</taxon>
        <taxon>Pseudomonadati</taxon>
        <taxon>Pseudomonadota</taxon>
        <taxon>Gammaproteobacteria</taxon>
        <taxon>Enterobacterales</taxon>
        <taxon>Enterobacteriaceae</taxon>
        <taxon>Jejubacter</taxon>
    </lineage>
</organism>
<dbReference type="KEGG" id="izh:FEM41_19935"/>
<dbReference type="Proteomes" id="UP000302163">
    <property type="component" value="Chromosome"/>
</dbReference>
<accession>A0A4P8YLT6</accession>
<dbReference type="OrthoDB" id="6539783at2"/>